<dbReference type="Proteomes" id="UP000471120">
    <property type="component" value="Unassembled WGS sequence"/>
</dbReference>
<dbReference type="Gene3D" id="3.10.490.10">
    <property type="entry name" value="Gamma-glutamyl cyclotransferase-like"/>
    <property type="match status" value="1"/>
</dbReference>
<dbReference type="AlphaFoldDB" id="A0A6P2CAB6"/>
<sequence length="170" mass="18820">MRVWYVSYGSNMQRRRLRYYLEGGRPKGGAHAHPGARDHSSPTGDAPLVLPGALYFAGESRQWTGGRAFYDPDGSGTVLARAYLVTEEQFADIRAQEPACYDRVLQVGERDGFPMYTFTTRARADAVRRAAPASAYLDTIRRGVQEAHGWDDEQAGRYLGACVETVAGVR</sequence>
<evidence type="ECO:0008006" key="3">
    <source>
        <dbReference type="Google" id="ProtNLM"/>
    </source>
</evidence>
<gene>
    <name evidence="1" type="ORF">DW322_04240</name>
</gene>
<organism evidence="1 2">
    <name type="scientific">Rhodococcus rhodnii</name>
    <dbReference type="NCBI Taxonomy" id="38312"/>
    <lineage>
        <taxon>Bacteria</taxon>
        <taxon>Bacillati</taxon>
        <taxon>Actinomycetota</taxon>
        <taxon>Actinomycetes</taxon>
        <taxon>Mycobacteriales</taxon>
        <taxon>Nocardiaceae</taxon>
        <taxon>Rhodococcus</taxon>
    </lineage>
</organism>
<proteinExistence type="predicted"/>
<protein>
    <recommendedName>
        <fullName evidence="3">Histone deacetylase</fullName>
    </recommendedName>
</protein>
<reference evidence="1 2" key="1">
    <citation type="submission" date="2018-07" db="EMBL/GenBank/DDBJ databases">
        <title>Genome sequence of Rhodococcus rhodnii ATCC 35071 from Rhodnius prolixus.</title>
        <authorList>
            <person name="Patel V."/>
            <person name="Vogel K.J."/>
        </authorList>
    </citation>
    <scope>NUCLEOTIDE SEQUENCE [LARGE SCALE GENOMIC DNA]</scope>
    <source>
        <strain evidence="1 2">ATCC 35071</strain>
    </source>
</reference>
<evidence type="ECO:0000313" key="1">
    <source>
        <dbReference type="EMBL" id="TXG89573.1"/>
    </source>
</evidence>
<name>A0A6P2CAB6_9NOCA</name>
<dbReference type="InterPro" id="IPR036568">
    <property type="entry name" value="GGCT-like_sf"/>
</dbReference>
<evidence type="ECO:0000313" key="2">
    <source>
        <dbReference type="Proteomes" id="UP000471120"/>
    </source>
</evidence>
<accession>A0A6P2CAB6</accession>
<comment type="caution">
    <text evidence="1">The sequence shown here is derived from an EMBL/GenBank/DDBJ whole genome shotgun (WGS) entry which is preliminary data.</text>
</comment>
<dbReference type="SUPFAM" id="SSF110857">
    <property type="entry name" value="Gamma-glutamyl cyclotransferase-like"/>
    <property type="match status" value="1"/>
</dbReference>
<dbReference type="EMBL" id="QRCM01000001">
    <property type="protein sequence ID" value="TXG89573.1"/>
    <property type="molecule type" value="Genomic_DNA"/>
</dbReference>